<feature type="chain" id="PRO_5039213776" evidence="2">
    <location>
        <begin position="21"/>
        <end position="453"/>
    </location>
</feature>
<name>A0A1E3ABJ2_9FIRM</name>
<dbReference type="PANTHER" id="PTHR43649:SF12">
    <property type="entry name" value="DIACETYLCHITOBIOSE BINDING PROTEIN DASA"/>
    <property type="match status" value="1"/>
</dbReference>
<dbReference type="Proteomes" id="UP000094067">
    <property type="component" value="Unassembled WGS sequence"/>
</dbReference>
<evidence type="ECO:0000313" key="5">
    <source>
        <dbReference type="Proteomes" id="UP000094067"/>
    </source>
</evidence>
<reference evidence="3 5" key="1">
    <citation type="submission" date="2016-07" db="EMBL/GenBank/DDBJ databases">
        <title>Characterization of isolates of Eisenbergiella tayi derived from blood cultures, using whole genome sequencing.</title>
        <authorList>
            <person name="Burdz T."/>
            <person name="Wiebe D."/>
            <person name="Huynh C."/>
            <person name="Bernard K."/>
        </authorList>
    </citation>
    <scope>NUCLEOTIDE SEQUENCE [LARGE SCALE GENOMIC DNA]</scope>
    <source>
        <strain evidence="3 5">NML 110608</strain>
    </source>
</reference>
<feature type="signal peptide" evidence="2">
    <location>
        <begin position="1"/>
        <end position="20"/>
    </location>
</feature>
<evidence type="ECO:0000313" key="3">
    <source>
        <dbReference type="EMBL" id="ODM06134.1"/>
    </source>
</evidence>
<dbReference type="Pfam" id="PF13416">
    <property type="entry name" value="SBP_bac_8"/>
    <property type="match status" value="1"/>
</dbReference>
<dbReference type="AlphaFoldDB" id="A0A1E3ABJ2"/>
<accession>A0A1E3ABJ2</accession>
<dbReference type="EMBL" id="MEHD01000025">
    <property type="protein sequence ID" value="ODR54610.1"/>
    <property type="molecule type" value="Genomic_DNA"/>
</dbReference>
<dbReference type="SUPFAM" id="SSF53850">
    <property type="entry name" value="Periplasmic binding protein-like II"/>
    <property type="match status" value="1"/>
</dbReference>
<comment type="caution">
    <text evidence="3">The sequence shown here is derived from an EMBL/GenBank/DDBJ whole genome shotgun (WGS) entry which is preliminary data.</text>
</comment>
<dbReference type="Gene3D" id="3.40.190.10">
    <property type="entry name" value="Periplasmic binding protein-like II"/>
    <property type="match status" value="1"/>
</dbReference>
<reference evidence="4 6" key="2">
    <citation type="submission" date="2016-08" db="EMBL/GenBank/DDBJ databases">
        <title>Characterization of Isolates of Eisenbergiella tayi Derived from Blood Cultures, Using Whole Genome Sequencing.</title>
        <authorList>
            <person name="Bernier A.-M."/>
            <person name="Burdz T."/>
            <person name="Wiebe D."/>
            <person name="Bernard K."/>
        </authorList>
    </citation>
    <scope>NUCLEOTIDE SEQUENCE [LARGE SCALE GENOMIC DNA]</scope>
    <source>
        <strain evidence="4 6">NML120146</strain>
    </source>
</reference>
<dbReference type="PANTHER" id="PTHR43649">
    <property type="entry name" value="ARABINOSE-BINDING PROTEIN-RELATED"/>
    <property type="match status" value="1"/>
</dbReference>
<dbReference type="InterPro" id="IPR050490">
    <property type="entry name" value="Bact_solute-bd_prot1"/>
</dbReference>
<dbReference type="EMBL" id="MCGH01000002">
    <property type="protein sequence ID" value="ODM06134.1"/>
    <property type="molecule type" value="Genomic_DNA"/>
</dbReference>
<protein>
    <submittedName>
        <fullName evidence="3">Putative arabinose-binding protein</fullName>
    </submittedName>
</protein>
<evidence type="ECO:0000313" key="6">
    <source>
        <dbReference type="Proteomes" id="UP000094869"/>
    </source>
</evidence>
<gene>
    <name evidence="3" type="primary">araN_2</name>
    <name evidence="3" type="ORF">BEI61_02023</name>
    <name evidence="4" type="ORF">BEI63_16845</name>
</gene>
<evidence type="ECO:0000256" key="2">
    <source>
        <dbReference type="SAM" id="SignalP"/>
    </source>
</evidence>
<evidence type="ECO:0000313" key="4">
    <source>
        <dbReference type="EMBL" id="ODR54610.1"/>
    </source>
</evidence>
<evidence type="ECO:0000256" key="1">
    <source>
        <dbReference type="SAM" id="Coils"/>
    </source>
</evidence>
<keyword evidence="1" id="KW-0175">Coiled coil</keyword>
<dbReference type="Proteomes" id="UP000094869">
    <property type="component" value="Unassembled WGS sequence"/>
</dbReference>
<organism evidence="3 5">
    <name type="scientific">Eisenbergiella tayi</name>
    <dbReference type="NCBI Taxonomy" id="1432052"/>
    <lineage>
        <taxon>Bacteria</taxon>
        <taxon>Bacillati</taxon>
        <taxon>Bacillota</taxon>
        <taxon>Clostridia</taxon>
        <taxon>Lachnospirales</taxon>
        <taxon>Lachnospiraceae</taxon>
        <taxon>Eisenbergiella</taxon>
    </lineage>
</organism>
<dbReference type="InterPro" id="IPR006059">
    <property type="entry name" value="SBP"/>
</dbReference>
<dbReference type="PROSITE" id="PS51257">
    <property type="entry name" value="PROKAR_LIPOPROTEIN"/>
    <property type="match status" value="1"/>
</dbReference>
<keyword evidence="2" id="KW-0732">Signal</keyword>
<feature type="coiled-coil region" evidence="1">
    <location>
        <begin position="134"/>
        <end position="161"/>
    </location>
</feature>
<proteinExistence type="predicted"/>
<keyword evidence="6" id="KW-1185">Reference proteome</keyword>
<sequence>MKRKVWKKVTAILVTSAVLLGGCTSTNQKESEGAAEPTPEAAVDSSEVVTGEGKETIRYMIWGDASLYNQISDSLQTTYPEFFEKYEIEVIVGGSGDNEVAEKIRLSLASGEPCADIIQLNYTQVPEFAEAGALEDLSDVYEGYEDNLTFAAKNLSQYKDQIVTVANQINSKLFYYRKDIFDECGVDPTQWKTVDDMIAGSAQIKEKYPDSFIHNCSKEEGFSGYDAYMMMCVYDAKFSDENGEYICDTDPGLRKSMETLKKIFDSGICYGSGDFTPDWEAALADGTLVGEFTGSWFKLFIPGYAPDQSGKWAACLWPEEIRKGSEAGGSVLVIPVFSEQKEAAKEYLKMYRLQKEGVLAAFENADRTPITQAEFDTIAEKENDYLTNNYWKIESDSYDQNSFTIFNYSPNAVAEMTIFNGWCAKYFSGQADLDETLKGMNDDMKNQIGNALE</sequence>